<keyword evidence="3" id="KW-1185">Reference proteome</keyword>
<name>A0A1Y2HBL9_9FUNG</name>
<reference evidence="2 3" key="1">
    <citation type="submission" date="2016-07" db="EMBL/GenBank/DDBJ databases">
        <title>Pervasive Adenine N6-methylation of Active Genes in Fungi.</title>
        <authorList>
            <consortium name="DOE Joint Genome Institute"/>
            <person name="Mondo S.J."/>
            <person name="Dannebaum R.O."/>
            <person name="Kuo R.C."/>
            <person name="Labutti K."/>
            <person name="Haridas S."/>
            <person name="Kuo A."/>
            <person name="Salamov A."/>
            <person name="Ahrendt S.R."/>
            <person name="Lipzen A."/>
            <person name="Sullivan W."/>
            <person name="Andreopoulos W.B."/>
            <person name="Clum A."/>
            <person name="Lindquist E."/>
            <person name="Daum C."/>
            <person name="Ramamoorthy G.K."/>
            <person name="Gryganskyi A."/>
            <person name="Culley D."/>
            <person name="Magnuson J.K."/>
            <person name="James T.Y."/>
            <person name="O'Malley M.A."/>
            <person name="Stajich J.E."/>
            <person name="Spatafora J.W."/>
            <person name="Visel A."/>
            <person name="Grigoriev I.V."/>
        </authorList>
    </citation>
    <scope>NUCLEOTIDE SEQUENCE [LARGE SCALE GENOMIC DNA]</scope>
    <source>
        <strain evidence="2 3">PL171</strain>
    </source>
</reference>
<feature type="region of interest" description="Disordered" evidence="1">
    <location>
        <begin position="106"/>
        <end position="145"/>
    </location>
</feature>
<comment type="caution">
    <text evidence="2">The sequence shown here is derived from an EMBL/GenBank/DDBJ whole genome shotgun (WGS) entry which is preliminary data.</text>
</comment>
<accession>A0A1Y2HBL9</accession>
<evidence type="ECO:0000313" key="3">
    <source>
        <dbReference type="Proteomes" id="UP000193411"/>
    </source>
</evidence>
<feature type="compositionally biased region" description="Polar residues" evidence="1">
    <location>
        <begin position="106"/>
        <end position="119"/>
    </location>
</feature>
<gene>
    <name evidence="2" type="ORF">BCR44DRAFT_266990</name>
</gene>
<feature type="region of interest" description="Disordered" evidence="1">
    <location>
        <begin position="421"/>
        <end position="441"/>
    </location>
</feature>
<organism evidence="2 3">
    <name type="scientific">Catenaria anguillulae PL171</name>
    <dbReference type="NCBI Taxonomy" id="765915"/>
    <lineage>
        <taxon>Eukaryota</taxon>
        <taxon>Fungi</taxon>
        <taxon>Fungi incertae sedis</taxon>
        <taxon>Blastocladiomycota</taxon>
        <taxon>Blastocladiomycetes</taxon>
        <taxon>Blastocladiales</taxon>
        <taxon>Catenariaceae</taxon>
        <taxon>Catenaria</taxon>
    </lineage>
</organism>
<protein>
    <submittedName>
        <fullName evidence="2">Uncharacterized protein</fullName>
    </submittedName>
</protein>
<dbReference type="EMBL" id="MCFL01000052">
    <property type="protein sequence ID" value="ORZ31986.1"/>
    <property type="molecule type" value="Genomic_DNA"/>
</dbReference>
<feature type="region of interest" description="Disordered" evidence="1">
    <location>
        <begin position="72"/>
        <end position="93"/>
    </location>
</feature>
<evidence type="ECO:0000313" key="2">
    <source>
        <dbReference type="EMBL" id="ORZ31986.1"/>
    </source>
</evidence>
<proteinExistence type="predicted"/>
<dbReference type="AlphaFoldDB" id="A0A1Y2HBL9"/>
<sequence>MVHHGDRFDILQKHIIALPNRVESTDRRVDSITGMLSDVRTVLAAVLDHVGCDNPTSARVPIFSWPNERDAMVGSAQTSTPKQPTRPRSSAPANAFTPIARVSAPAQSIPSPFAQSNAASIRAPSEGTIRQARKTESSSTPAAPIARLAGPSAPLLSSQLQLATQAASSSAAAASAAIMPPLHPRYAESLDDVESMLAQSNQGRVQPPPRGFSPIHRVATFASSAANPSRAISPVSSMSSTRQGQAPAPIPPPILPQMTFAPYHRPITGATSPPSGPPPSPRSLRYAAHIKPANVKVASDKIFPGWTDLYDVEPCLVDGKLAEALEQPGFLTETQWDTVYSLTSADRVSDRMRHMFQVPTAGDLNTVERAFRFGATGFWFAAVLEARRRNRCYPELQCWIPMRGSVPLVLPPGCESTLMKRSRCGRQRSTQPSRKSGPRRLPNAVARPQLLKYSRPTSSLPGFGRSRCMTRSGCWPYIINDCNHCSRWRAPYLFPHVDSLSRVATACESPAAIQLPL</sequence>
<dbReference type="Proteomes" id="UP000193411">
    <property type="component" value="Unassembled WGS sequence"/>
</dbReference>
<feature type="compositionally biased region" description="Polar residues" evidence="1">
    <location>
        <begin position="75"/>
        <end position="92"/>
    </location>
</feature>
<evidence type="ECO:0000256" key="1">
    <source>
        <dbReference type="SAM" id="MobiDB-lite"/>
    </source>
</evidence>